<proteinExistence type="predicted"/>
<dbReference type="AlphaFoldDB" id="A0A6N6N419"/>
<dbReference type="InterPro" id="IPR046342">
    <property type="entry name" value="CBS_dom_sf"/>
</dbReference>
<dbReference type="SUPFAM" id="SSF54631">
    <property type="entry name" value="CBS-domain pair"/>
    <property type="match status" value="1"/>
</dbReference>
<evidence type="ECO:0000259" key="2">
    <source>
        <dbReference type="PROSITE" id="PS51371"/>
    </source>
</evidence>
<evidence type="ECO:0000256" key="1">
    <source>
        <dbReference type="PROSITE-ProRule" id="PRU00703"/>
    </source>
</evidence>
<sequence>MKVRELMIPVAEYVTVSEGATLLDAFVTLEEDHRAKGNGGHAHRDVLVMSSAGEVAGTITMVDIIRSLEPNYKKLTSGGQESDVLSREYVAGVFKELGLWGESLQDLCGKAVELAVEEVMHRPDKQELVDEDDPLELAIHHYIMGVRQPLLVKRGEVVVGVLRFSDIFEEIRKRVLACG</sequence>
<dbReference type="Pfam" id="PF00571">
    <property type="entry name" value="CBS"/>
    <property type="match status" value="1"/>
</dbReference>
<organism evidence="3 4">
    <name type="scientific">Pseudodesulfovibrio senegalensis</name>
    <dbReference type="NCBI Taxonomy" id="1721087"/>
    <lineage>
        <taxon>Bacteria</taxon>
        <taxon>Pseudomonadati</taxon>
        <taxon>Thermodesulfobacteriota</taxon>
        <taxon>Desulfovibrionia</taxon>
        <taxon>Desulfovibrionales</taxon>
        <taxon>Desulfovibrionaceae</taxon>
    </lineage>
</organism>
<dbReference type="RefSeq" id="WP_151149016.1">
    <property type="nucleotide sequence ID" value="NZ_WAIE01000001.1"/>
</dbReference>
<name>A0A6N6N419_9BACT</name>
<protein>
    <submittedName>
        <fullName evidence="3">CBS domain-containing protein</fullName>
    </submittedName>
</protein>
<feature type="domain" description="CBS" evidence="2">
    <location>
        <begin position="7"/>
        <end position="75"/>
    </location>
</feature>
<reference evidence="3 4" key="1">
    <citation type="journal article" date="2017" name="Int. J. Syst. Evol. Microbiol.">
        <title>Desulfovibrio senegalensis sp. nov., a mesophilic sulfate reducer isolated from marine sediment.</title>
        <authorList>
            <person name="Thioye A."/>
            <person name="Gam Z.B.A."/>
            <person name="Mbengue M."/>
            <person name="Cayol J.L."/>
            <person name="Joseph-Bartoli M."/>
            <person name="Toure-Kane C."/>
            <person name="Labat M."/>
        </authorList>
    </citation>
    <scope>NUCLEOTIDE SEQUENCE [LARGE SCALE GENOMIC DNA]</scope>
    <source>
        <strain evidence="3 4">DSM 101509</strain>
    </source>
</reference>
<gene>
    <name evidence="3" type="ORF">F8A88_00690</name>
</gene>
<evidence type="ECO:0000313" key="3">
    <source>
        <dbReference type="EMBL" id="KAB1442826.1"/>
    </source>
</evidence>
<dbReference type="OrthoDB" id="5470806at2"/>
<dbReference type="InterPro" id="IPR000644">
    <property type="entry name" value="CBS_dom"/>
</dbReference>
<dbReference type="Gene3D" id="3.10.580.10">
    <property type="entry name" value="CBS-domain"/>
    <property type="match status" value="1"/>
</dbReference>
<dbReference type="Proteomes" id="UP000438699">
    <property type="component" value="Unassembled WGS sequence"/>
</dbReference>
<keyword evidence="4" id="KW-1185">Reference proteome</keyword>
<comment type="caution">
    <text evidence="3">The sequence shown here is derived from an EMBL/GenBank/DDBJ whole genome shotgun (WGS) entry which is preliminary data.</text>
</comment>
<accession>A0A6N6N419</accession>
<dbReference type="EMBL" id="WAIE01000001">
    <property type="protein sequence ID" value="KAB1442826.1"/>
    <property type="molecule type" value="Genomic_DNA"/>
</dbReference>
<evidence type="ECO:0000313" key="4">
    <source>
        <dbReference type="Proteomes" id="UP000438699"/>
    </source>
</evidence>
<dbReference type="PROSITE" id="PS51371">
    <property type="entry name" value="CBS"/>
    <property type="match status" value="1"/>
</dbReference>
<keyword evidence="1" id="KW-0129">CBS domain</keyword>